<dbReference type="SUPFAM" id="SSF52540">
    <property type="entry name" value="P-loop containing nucleoside triphosphate hydrolases"/>
    <property type="match status" value="2"/>
</dbReference>
<accession>A0A1X3RYB8</accession>
<reference evidence="14 15" key="1">
    <citation type="submission" date="2016-02" db="EMBL/GenBank/DDBJ databases">
        <title>Species-wide whole genome sequencing reveals diversity, host range in Lonsdalea quercina.</title>
        <authorList>
            <person name="Li Y."/>
        </authorList>
    </citation>
    <scope>NUCLEOTIDE SEQUENCE [LARGE SCALE GENOMIC DNA]</scope>
    <source>
        <strain evidence="14 15">LMG 26264</strain>
    </source>
</reference>
<feature type="compositionally biased region" description="Polar residues" evidence="12">
    <location>
        <begin position="535"/>
        <end position="544"/>
    </location>
</feature>
<dbReference type="InterPro" id="IPR037118">
    <property type="entry name" value="Val-tRNA_synth_C_sf"/>
</dbReference>
<evidence type="ECO:0000256" key="8">
    <source>
        <dbReference type="ARBA" id="ARBA00023204"/>
    </source>
</evidence>
<proteinExistence type="inferred from homology"/>
<evidence type="ECO:0000256" key="6">
    <source>
        <dbReference type="ARBA" id="ARBA00022840"/>
    </source>
</evidence>
<evidence type="ECO:0000256" key="3">
    <source>
        <dbReference type="ARBA" id="ARBA00022741"/>
    </source>
</evidence>
<dbReference type="InterPro" id="IPR017871">
    <property type="entry name" value="ABC_transporter-like_CS"/>
</dbReference>
<feature type="binding site" evidence="11">
    <location>
        <begin position="352"/>
        <end position="359"/>
    </location>
    <ligand>
        <name>ATP</name>
        <dbReference type="ChEBI" id="CHEBI:30616"/>
        <label>2</label>
    </ligand>
</feature>
<dbReference type="SMART" id="SM00382">
    <property type="entry name" value="AAA"/>
    <property type="match status" value="2"/>
</dbReference>
<dbReference type="OrthoDB" id="9762051at2"/>
<dbReference type="PANTHER" id="PTHR42855:SF1">
    <property type="entry name" value="ABC TRANSPORTER DOMAIN-CONTAINING PROTEIN"/>
    <property type="match status" value="1"/>
</dbReference>
<evidence type="ECO:0000256" key="5">
    <source>
        <dbReference type="ARBA" id="ARBA00022801"/>
    </source>
</evidence>
<dbReference type="GO" id="GO:0006281">
    <property type="term" value="P:DNA repair"/>
    <property type="evidence" value="ECO:0007669"/>
    <property type="project" value="UniProtKB-KW"/>
</dbReference>
<dbReference type="GO" id="GO:0016887">
    <property type="term" value="F:ATP hydrolysis activity"/>
    <property type="evidence" value="ECO:0007669"/>
    <property type="project" value="UniProtKB-UniRule"/>
</dbReference>
<evidence type="ECO:0000256" key="2">
    <source>
        <dbReference type="ARBA" id="ARBA00022737"/>
    </source>
</evidence>
<evidence type="ECO:0000256" key="11">
    <source>
        <dbReference type="HAMAP-Rule" id="MF_00848"/>
    </source>
</evidence>
<dbReference type="Pfam" id="PF16326">
    <property type="entry name" value="ABC_tran_CTD"/>
    <property type="match status" value="1"/>
</dbReference>
<keyword evidence="1 11" id="KW-0963">Cytoplasm</keyword>
<dbReference type="GO" id="GO:0005737">
    <property type="term" value="C:cytoplasm"/>
    <property type="evidence" value="ECO:0007669"/>
    <property type="project" value="UniProtKB-SubCell"/>
</dbReference>
<dbReference type="FunFam" id="3.40.50.300:FF:000011">
    <property type="entry name" value="Putative ABC transporter ATP-binding component"/>
    <property type="match status" value="1"/>
</dbReference>
<dbReference type="EMBL" id="LUTP01000009">
    <property type="protein sequence ID" value="OSN07115.1"/>
    <property type="molecule type" value="Genomic_DNA"/>
</dbReference>
<comment type="catalytic activity">
    <reaction evidence="9 11">
        <text>ATP + H2O = ADP + phosphate + H(+)</text>
        <dbReference type="Rhea" id="RHEA:13065"/>
        <dbReference type="ChEBI" id="CHEBI:15377"/>
        <dbReference type="ChEBI" id="CHEBI:15378"/>
        <dbReference type="ChEBI" id="CHEBI:30616"/>
        <dbReference type="ChEBI" id="CHEBI:43474"/>
        <dbReference type="ChEBI" id="CHEBI:456216"/>
    </reaction>
</comment>
<dbReference type="Gene3D" id="1.10.287.380">
    <property type="entry name" value="Valyl-tRNA synthetase, C-terminal domain"/>
    <property type="match status" value="1"/>
</dbReference>
<dbReference type="InterPro" id="IPR051309">
    <property type="entry name" value="ABCF_ATPase"/>
</dbReference>
<dbReference type="GO" id="GO:0003677">
    <property type="term" value="F:DNA binding"/>
    <property type="evidence" value="ECO:0007669"/>
    <property type="project" value="UniProtKB-UniRule"/>
</dbReference>
<evidence type="ECO:0000313" key="14">
    <source>
        <dbReference type="EMBL" id="OSN07115.1"/>
    </source>
</evidence>
<keyword evidence="3 11" id="KW-0547">Nucleotide-binding</keyword>
<dbReference type="Pfam" id="PF00005">
    <property type="entry name" value="ABC_tran"/>
    <property type="match status" value="2"/>
</dbReference>
<dbReference type="PANTHER" id="PTHR42855">
    <property type="entry name" value="ABC TRANSPORTER ATP-BINDING SUBUNIT"/>
    <property type="match status" value="1"/>
</dbReference>
<keyword evidence="4 11" id="KW-0227">DNA damage</keyword>
<dbReference type="Pfam" id="PF12848">
    <property type="entry name" value="ABC_tran_Xtn"/>
    <property type="match status" value="1"/>
</dbReference>
<keyword evidence="7 11" id="KW-0238">DNA-binding</keyword>
<evidence type="ECO:0000313" key="15">
    <source>
        <dbReference type="Proteomes" id="UP000194020"/>
    </source>
</evidence>
<dbReference type="HAMAP" id="MF_00848">
    <property type="entry name" value="Uup"/>
    <property type="match status" value="1"/>
</dbReference>
<organism evidence="14 15">
    <name type="scientific">Lonsdalea iberica</name>
    <dbReference type="NCBI Taxonomy" id="1082703"/>
    <lineage>
        <taxon>Bacteria</taxon>
        <taxon>Pseudomonadati</taxon>
        <taxon>Pseudomonadota</taxon>
        <taxon>Gammaproteobacteria</taxon>
        <taxon>Enterobacterales</taxon>
        <taxon>Pectobacteriaceae</taxon>
        <taxon>Lonsdalea</taxon>
    </lineage>
</organism>
<comment type="similarity">
    <text evidence="10 11">Belongs to the ABC transporter superfamily. ABCF family. Uup subfamily.</text>
</comment>
<evidence type="ECO:0000256" key="1">
    <source>
        <dbReference type="ARBA" id="ARBA00022490"/>
    </source>
</evidence>
<dbReference type="Proteomes" id="UP000194020">
    <property type="component" value="Unassembled WGS sequence"/>
</dbReference>
<dbReference type="CDD" id="cd03221">
    <property type="entry name" value="ABCF_EF-3"/>
    <property type="match status" value="2"/>
</dbReference>
<dbReference type="PROSITE" id="PS00211">
    <property type="entry name" value="ABC_TRANSPORTER_1"/>
    <property type="match status" value="2"/>
</dbReference>
<protein>
    <recommendedName>
        <fullName evidence="11">ATP-binding protein Uup</fullName>
        <ecNumber evidence="11">3.6.1.-</ecNumber>
    </recommendedName>
</protein>
<dbReference type="GO" id="GO:0005524">
    <property type="term" value="F:ATP binding"/>
    <property type="evidence" value="ECO:0007669"/>
    <property type="project" value="UniProtKB-UniRule"/>
</dbReference>
<feature type="binding site" evidence="11">
    <location>
        <begin position="36"/>
        <end position="43"/>
    </location>
    <ligand>
        <name>ATP</name>
        <dbReference type="ChEBI" id="CHEBI:30616"/>
        <label>1</label>
    </ligand>
</feature>
<keyword evidence="2 11" id="KW-0677">Repeat</keyword>
<dbReference type="FunFam" id="3.40.50.300:FF:000309">
    <property type="entry name" value="ABC transporter ATP-binding protein"/>
    <property type="match status" value="1"/>
</dbReference>
<feature type="region of interest" description="Disordered" evidence="12">
    <location>
        <begin position="535"/>
        <end position="561"/>
    </location>
</feature>
<dbReference type="PROSITE" id="PS50893">
    <property type="entry name" value="ABC_TRANSPORTER_2"/>
    <property type="match status" value="2"/>
</dbReference>
<dbReference type="InterPro" id="IPR043686">
    <property type="entry name" value="Uup"/>
</dbReference>
<dbReference type="InterPro" id="IPR032781">
    <property type="entry name" value="ABC_tran_Xtn"/>
</dbReference>
<sequence>MSLMSLSGAWLSFSDAPLLDNTELHIEDNERVCLVGRNGAGKSTLLKILAKEIPLDDGRLIFEQDLIVARLQQDPPRNVAGSVFDFVAEGVAEQAEHLKAYHAALRLVETDPSERNLNQLSKVQEVLDHQGLWKLEDRISAVLEQLGLTADTPLSSLSGGWLRKAALGRALVSAPRVLLLDEPTNHLDIETIDWLEGFLKSFQGSIIFISHDRSFIRNMATRIVDLDRGKLVSWPGDYDKYLAGKEEALRVEELQNAEFDRKLAQEEVWIRQGIKARRTRNEGRVRALKALRQERTQRREVMGSAQMQVEEAARSGKIVFELENASYQVGGKVLLNNFSAQVQRGDKIALVGPNGCGKTTLLKLMLDQLKADSGRIHCGTKLEVAYFDQHRAELDPERTVMDNLAEGKQEVMVNGRSRHVLGYLQDFLFHPKRAMTPVKALSGGERNRLLLARLFLKPSNLLILDEPTNDLDVETLELLEELLDSYQGTVLLVSHDRQFVDNSVTECWIFEGNGVIGQYVGGYYDAQQQRSVATPLRTTATSAPVESKSAPAASRPAKPAATVKLSYNQQRELAQLPQQLEEFEREIASLQAQMNDPSFFSRPHEETQPVLDALALAEQRLETSFARWEELESLQNGNA</sequence>
<evidence type="ECO:0000259" key="13">
    <source>
        <dbReference type="PROSITE" id="PS50893"/>
    </source>
</evidence>
<dbReference type="Gene3D" id="3.40.50.300">
    <property type="entry name" value="P-loop containing nucleotide triphosphate hydrolases"/>
    <property type="match status" value="2"/>
</dbReference>
<evidence type="ECO:0000256" key="12">
    <source>
        <dbReference type="SAM" id="MobiDB-lite"/>
    </source>
</evidence>
<keyword evidence="6 11" id="KW-0067">ATP-binding</keyword>
<name>A0A1X3RYB8_9GAMM</name>
<evidence type="ECO:0000256" key="7">
    <source>
        <dbReference type="ARBA" id="ARBA00023125"/>
    </source>
</evidence>
<feature type="compositionally biased region" description="Low complexity" evidence="12">
    <location>
        <begin position="547"/>
        <end position="561"/>
    </location>
</feature>
<keyword evidence="5 11" id="KW-0378">Hydrolase</keyword>
<dbReference type="EC" id="3.6.1.-" evidence="11"/>
<evidence type="ECO:0000256" key="9">
    <source>
        <dbReference type="ARBA" id="ARBA00049360"/>
    </source>
</evidence>
<feature type="domain" description="ABC transporter" evidence="13">
    <location>
        <begin position="1"/>
        <end position="253"/>
    </location>
</feature>
<keyword evidence="8 11" id="KW-0234">DNA repair</keyword>
<dbReference type="InterPro" id="IPR027417">
    <property type="entry name" value="P-loop_NTPase"/>
</dbReference>
<dbReference type="RefSeq" id="WP_094109015.1">
    <property type="nucleotide sequence ID" value="NZ_LUTP01000009.1"/>
</dbReference>
<evidence type="ECO:0000256" key="4">
    <source>
        <dbReference type="ARBA" id="ARBA00022763"/>
    </source>
</evidence>
<feature type="domain" description="ABC transporter" evidence="13">
    <location>
        <begin position="320"/>
        <end position="538"/>
    </location>
</feature>
<comment type="function">
    <text evidence="11">Probably plays a role in ribosome assembly or function. May be involved in resolution of branched DNA intermediates that result from template switching in postreplication gaps. Binds DNA and has ATPase activity.</text>
</comment>
<comment type="caution">
    <text evidence="14">The sequence shown here is derived from an EMBL/GenBank/DDBJ whole genome shotgun (WGS) entry which is preliminary data.</text>
</comment>
<dbReference type="InterPro" id="IPR003593">
    <property type="entry name" value="AAA+_ATPase"/>
</dbReference>
<gene>
    <name evidence="11" type="primary">uup</name>
    <name evidence="14" type="ORF">AU511_05215</name>
</gene>
<dbReference type="InterPro" id="IPR032524">
    <property type="entry name" value="ABC_tran_C"/>
</dbReference>
<evidence type="ECO:0000256" key="10">
    <source>
        <dbReference type="ARBA" id="ARBA00061478"/>
    </source>
</evidence>
<dbReference type="GO" id="GO:0043022">
    <property type="term" value="F:ribosome binding"/>
    <property type="evidence" value="ECO:0007669"/>
    <property type="project" value="UniProtKB-UniRule"/>
</dbReference>
<dbReference type="NCBIfam" id="NF008358">
    <property type="entry name" value="PRK11147.1"/>
    <property type="match status" value="1"/>
</dbReference>
<dbReference type="InterPro" id="IPR003439">
    <property type="entry name" value="ABC_transporter-like_ATP-bd"/>
</dbReference>
<dbReference type="AlphaFoldDB" id="A0A1X3RYB8"/>
<comment type="subcellular location">
    <subcellularLocation>
        <location evidence="11">Cytoplasm</location>
    </subcellularLocation>
    <text evidence="11">Associates with ribosomes.</text>
</comment>